<feature type="region of interest" description="Disordered" evidence="1">
    <location>
        <begin position="34"/>
        <end position="78"/>
    </location>
</feature>
<feature type="compositionally biased region" description="Low complexity" evidence="1">
    <location>
        <begin position="34"/>
        <end position="44"/>
    </location>
</feature>
<dbReference type="Gramene" id="ONI14172">
    <property type="protein sequence ID" value="ONI14172"/>
    <property type="gene ID" value="PRUPE_4G266700"/>
</dbReference>
<dbReference type="EMBL" id="CM007654">
    <property type="protein sequence ID" value="ONI14172.1"/>
    <property type="molecule type" value="Genomic_DNA"/>
</dbReference>
<evidence type="ECO:0000256" key="1">
    <source>
        <dbReference type="SAM" id="MobiDB-lite"/>
    </source>
</evidence>
<reference evidence="2 3" key="1">
    <citation type="journal article" date="2013" name="Nat. Genet.">
        <title>The high-quality draft genome of peach (Prunus persica) identifies unique patterns of genetic diversity, domestication and genome evolution.</title>
        <authorList>
            <consortium name="International Peach Genome Initiative"/>
            <person name="Verde I."/>
            <person name="Abbott A.G."/>
            <person name="Scalabrin S."/>
            <person name="Jung S."/>
            <person name="Shu S."/>
            <person name="Marroni F."/>
            <person name="Zhebentyayeva T."/>
            <person name="Dettori M.T."/>
            <person name="Grimwood J."/>
            <person name="Cattonaro F."/>
            <person name="Zuccolo A."/>
            <person name="Rossini L."/>
            <person name="Jenkins J."/>
            <person name="Vendramin E."/>
            <person name="Meisel L.A."/>
            <person name="Decroocq V."/>
            <person name="Sosinski B."/>
            <person name="Prochnik S."/>
            <person name="Mitros T."/>
            <person name="Policriti A."/>
            <person name="Cipriani G."/>
            <person name="Dondini L."/>
            <person name="Ficklin S."/>
            <person name="Goodstein D.M."/>
            <person name="Xuan P."/>
            <person name="Del Fabbro C."/>
            <person name="Aramini V."/>
            <person name="Copetti D."/>
            <person name="Gonzalez S."/>
            <person name="Horner D.S."/>
            <person name="Falchi R."/>
            <person name="Lucas S."/>
            <person name="Mica E."/>
            <person name="Maldonado J."/>
            <person name="Lazzari B."/>
            <person name="Bielenberg D."/>
            <person name="Pirona R."/>
            <person name="Miculan M."/>
            <person name="Barakat A."/>
            <person name="Testolin R."/>
            <person name="Stella A."/>
            <person name="Tartarini S."/>
            <person name="Tonutti P."/>
            <person name="Arus P."/>
            <person name="Orellana A."/>
            <person name="Wells C."/>
            <person name="Main D."/>
            <person name="Vizzotto G."/>
            <person name="Silva H."/>
            <person name="Salamini F."/>
            <person name="Schmutz J."/>
            <person name="Morgante M."/>
            <person name="Rokhsar D.S."/>
        </authorList>
    </citation>
    <scope>NUCLEOTIDE SEQUENCE [LARGE SCALE GENOMIC DNA]</scope>
    <source>
        <strain evidence="3">cv. Nemared</strain>
    </source>
</reference>
<accession>A0A251PRN3</accession>
<protein>
    <submittedName>
        <fullName evidence="2">Uncharacterized protein</fullName>
    </submittedName>
</protein>
<keyword evidence="3" id="KW-1185">Reference proteome</keyword>
<feature type="compositionally biased region" description="Pro residues" evidence="1">
    <location>
        <begin position="67"/>
        <end position="78"/>
    </location>
</feature>
<gene>
    <name evidence="2" type="ORF">PRUPE_4G266700</name>
</gene>
<evidence type="ECO:0000313" key="2">
    <source>
        <dbReference type="EMBL" id="ONI14172.1"/>
    </source>
</evidence>
<proteinExistence type="predicted"/>
<evidence type="ECO:0000313" key="3">
    <source>
        <dbReference type="Proteomes" id="UP000006882"/>
    </source>
</evidence>
<organism evidence="2 3">
    <name type="scientific">Prunus persica</name>
    <name type="common">Peach</name>
    <name type="synonym">Amygdalus persica</name>
    <dbReference type="NCBI Taxonomy" id="3760"/>
    <lineage>
        <taxon>Eukaryota</taxon>
        <taxon>Viridiplantae</taxon>
        <taxon>Streptophyta</taxon>
        <taxon>Embryophyta</taxon>
        <taxon>Tracheophyta</taxon>
        <taxon>Spermatophyta</taxon>
        <taxon>Magnoliopsida</taxon>
        <taxon>eudicotyledons</taxon>
        <taxon>Gunneridae</taxon>
        <taxon>Pentapetalae</taxon>
        <taxon>rosids</taxon>
        <taxon>fabids</taxon>
        <taxon>Rosales</taxon>
        <taxon>Rosaceae</taxon>
        <taxon>Amygdaloideae</taxon>
        <taxon>Amygdaleae</taxon>
        <taxon>Prunus</taxon>
    </lineage>
</organism>
<name>A0A251PRN3_PRUPE</name>
<sequence>MSRESRHRRQPSQVLPPEFIAGDDLHDLAQGTILAAGTATTTTTESSKNSPPKAHGQESSTHSPAPNKKPPTPRPSGT</sequence>
<dbReference type="AlphaFoldDB" id="A0A251PRN3"/>
<dbReference type="Proteomes" id="UP000006882">
    <property type="component" value="Chromosome G4"/>
</dbReference>